<evidence type="ECO:0000313" key="4">
    <source>
        <dbReference type="Proteomes" id="UP001597512"/>
    </source>
</evidence>
<dbReference type="Gene3D" id="3.30.1150.10">
    <property type="match status" value="1"/>
</dbReference>
<dbReference type="EMBL" id="JBHUOM010000002">
    <property type="protein sequence ID" value="MFD2933804.1"/>
    <property type="molecule type" value="Genomic_DNA"/>
</dbReference>
<reference evidence="4" key="1">
    <citation type="journal article" date="2019" name="Int. J. Syst. Evol. Microbiol.">
        <title>The Global Catalogue of Microorganisms (GCM) 10K type strain sequencing project: providing services to taxonomists for standard genome sequencing and annotation.</title>
        <authorList>
            <consortium name="The Broad Institute Genomics Platform"/>
            <consortium name="The Broad Institute Genome Sequencing Center for Infectious Disease"/>
            <person name="Wu L."/>
            <person name="Ma J."/>
        </authorList>
    </citation>
    <scope>NUCLEOTIDE SEQUENCE [LARGE SCALE GENOMIC DNA]</scope>
    <source>
        <strain evidence="4">KCTC 52490</strain>
    </source>
</reference>
<keyword evidence="1" id="KW-0732">Signal</keyword>
<dbReference type="InterPro" id="IPR037682">
    <property type="entry name" value="TonB_C"/>
</dbReference>
<dbReference type="Proteomes" id="UP001597512">
    <property type="component" value="Unassembled WGS sequence"/>
</dbReference>
<feature type="chain" id="PRO_5046008973" description="TonB C-terminal domain-containing protein" evidence="1">
    <location>
        <begin position="19"/>
        <end position="166"/>
    </location>
</feature>
<gene>
    <name evidence="3" type="ORF">ACFS25_08435</name>
</gene>
<evidence type="ECO:0000313" key="3">
    <source>
        <dbReference type="EMBL" id="MFD2933804.1"/>
    </source>
</evidence>
<feature type="signal peptide" evidence="1">
    <location>
        <begin position="1"/>
        <end position="18"/>
    </location>
</feature>
<comment type="caution">
    <text evidence="3">The sequence shown here is derived from an EMBL/GenBank/DDBJ whole genome shotgun (WGS) entry which is preliminary data.</text>
</comment>
<keyword evidence="4" id="KW-1185">Reference proteome</keyword>
<evidence type="ECO:0000259" key="2">
    <source>
        <dbReference type="PROSITE" id="PS52015"/>
    </source>
</evidence>
<dbReference type="RefSeq" id="WP_381498600.1">
    <property type="nucleotide sequence ID" value="NZ_JBHUOM010000002.1"/>
</dbReference>
<proteinExistence type="predicted"/>
<accession>A0ABW6AEH0</accession>
<dbReference type="PROSITE" id="PS52015">
    <property type="entry name" value="TONB_CTD"/>
    <property type="match status" value="1"/>
</dbReference>
<name>A0ABW6AEH0_9BACT</name>
<organism evidence="3 4">
    <name type="scientific">Spirosoma flavum</name>
    <dbReference type="NCBI Taxonomy" id="2048557"/>
    <lineage>
        <taxon>Bacteria</taxon>
        <taxon>Pseudomonadati</taxon>
        <taxon>Bacteroidota</taxon>
        <taxon>Cytophagia</taxon>
        <taxon>Cytophagales</taxon>
        <taxon>Cytophagaceae</taxon>
        <taxon>Spirosoma</taxon>
    </lineage>
</organism>
<sequence length="166" mass="18871">MNYLILLILLLNLCPAPAQLTQDDLSQDPVFTTVLARRLKYPRQAQWSSIYVRLFAEFTVDQKGHVQLISILNHSNEGVYFGLEPTVINALKRLPPLSLHYSGHYILPVSFQLQDYQRKNNLLVPKDSLYLTDLAGRVILKEIKVVGSTINSQRRVGSAVRLDVNQ</sequence>
<evidence type="ECO:0000256" key="1">
    <source>
        <dbReference type="SAM" id="SignalP"/>
    </source>
</evidence>
<protein>
    <recommendedName>
        <fullName evidence="2">TonB C-terminal domain-containing protein</fullName>
    </recommendedName>
</protein>
<feature type="domain" description="TonB C-terminal" evidence="2">
    <location>
        <begin position="26"/>
        <end position="120"/>
    </location>
</feature>